<dbReference type="PROSITE" id="PS00086">
    <property type="entry name" value="CYTOCHROME_P450"/>
    <property type="match status" value="1"/>
</dbReference>
<dbReference type="InterPro" id="IPR036396">
    <property type="entry name" value="Cyt_P450_sf"/>
</dbReference>
<dbReference type="GO" id="GO:0005789">
    <property type="term" value="C:endoplasmic reticulum membrane"/>
    <property type="evidence" value="ECO:0007669"/>
    <property type="project" value="UniProtKB-SubCell"/>
</dbReference>
<dbReference type="InterPro" id="IPR001128">
    <property type="entry name" value="Cyt_P450"/>
</dbReference>
<sequence length="781" mass="89883">HVLSTYANRLSLPSGPIGVPLVGYLPFLGRQPHRDIAKLSEKYGNAVKDAFQKDAFLDRPKDSPFVIVDVDSSFGDDNGLLWKEHRRFALQAMRDLGFGKGSMEDRIGDEISHFTKLIDETNGQGFNFHKILTPSMSNNICHLVFGHRMDFNDPKRIIFDNMLDTLAKQFSMLGVFKEIESHQKTLDPNNNRDYIDGFLNEMKIRQQKDPNTSFTINKLSANSRAFFGAGSETVRTTVEWLVLLAVKHKDIQKRLHEEIDDVIGRDRSPTWADRLDMPYIQAFINEVFRWKTIAPLNLMRSASEDAYILGHFIPKNTRIMANIWAVHYDPKVWDNPDQFNPNRFLTPDGKHLIKTEALIPFSYGKRNCVGETLARVEVFLYFVSLLQRYTISAENEEMLSLDDRFGLTLQPKESFILRPKVLFIHYNINLNATVKPQNKIQFKITYKERLSLPSGPIGVPLVGYLPFLGREPHKDIAKLSDKYGGVFTLQLGVYNTVIVNDWESAKDALLKDSFLDRPKNGPFTLADNSISLIDDSGQEWRDHRRFALQTLRDLGFGKGSMEDRIGDEISYLIKLIDETNGQGFNFHKLLVPSMSNNISHLVFGHRMDFNDPKRIIFDDLLDTAGPFKEIESHQKTMDPNNKRDYMDGFLNEMQKKQHTDSNSIEKLSTNSRTFFGAGSETVRTTVEWLVLLAVKHKDIQKRLHEEIDDVIGRDRSPTWADRLDMPYIQAFTNEVFRWKNILPLNVLRSASEDSYILGHFIPKDTRILINLWAVHHDPKFN</sequence>
<evidence type="ECO:0000256" key="3">
    <source>
        <dbReference type="ARBA" id="ARBA00004174"/>
    </source>
</evidence>
<dbReference type="PANTHER" id="PTHR24300:SF375">
    <property type="entry name" value="CYTOCHROME P450 FAMILY"/>
    <property type="match status" value="1"/>
</dbReference>
<dbReference type="GO" id="GO:0020037">
    <property type="term" value="F:heme binding"/>
    <property type="evidence" value="ECO:0007669"/>
    <property type="project" value="InterPro"/>
</dbReference>
<keyword evidence="9" id="KW-0492">Microsome</keyword>
<evidence type="ECO:0000256" key="5">
    <source>
        <dbReference type="ARBA" id="ARBA00010617"/>
    </source>
</evidence>
<keyword evidence="6 14" id="KW-0349">Heme</keyword>
<dbReference type="PRINTS" id="PR00463">
    <property type="entry name" value="EP450I"/>
</dbReference>
<keyword evidence="12" id="KW-0503">Monooxygenase</keyword>
<proteinExistence type="inferred from homology"/>
<feature type="binding site" description="axial binding residue" evidence="14">
    <location>
        <position position="368"/>
    </location>
    <ligand>
        <name>heme</name>
        <dbReference type="ChEBI" id="CHEBI:30413"/>
    </ligand>
    <ligandPart>
        <name>Fe</name>
        <dbReference type="ChEBI" id="CHEBI:18248"/>
    </ligandPart>
</feature>
<dbReference type="GO" id="GO:0006082">
    <property type="term" value="P:organic acid metabolic process"/>
    <property type="evidence" value="ECO:0007669"/>
    <property type="project" value="TreeGrafter"/>
</dbReference>
<evidence type="ECO:0008006" key="17">
    <source>
        <dbReference type="Google" id="ProtNLM"/>
    </source>
</evidence>
<evidence type="ECO:0000256" key="10">
    <source>
        <dbReference type="ARBA" id="ARBA00023002"/>
    </source>
</evidence>
<keyword evidence="8" id="KW-0256">Endoplasmic reticulum</keyword>
<feature type="non-terminal residue" evidence="15">
    <location>
        <position position="1"/>
    </location>
</feature>
<comment type="cofactor">
    <cofactor evidence="1 14">
        <name>heme</name>
        <dbReference type="ChEBI" id="CHEBI:30413"/>
    </cofactor>
</comment>
<dbReference type="EMBL" id="OC862229">
    <property type="protein sequence ID" value="CAD7630035.1"/>
    <property type="molecule type" value="Genomic_DNA"/>
</dbReference>
<comment type="similarity">
    <text evidence="5">Belongs to the cytochrome P450 family.</text>
</comment>
<dbReference type="AlphaFoldDB" id="A0A7R9KX84"/>
<dbReference type="FunFam" id="1.10.630.10:FF:000238">
    <property type="entry name" value="Cytochrome P450 2A6"/>
    <property type="match status" value="1"/>
</dbReference>
<dbReference type="PANTHER" id="PTHR24300">
    <property type="entry name" value="CYTOCHROME P450 508A4-RELATED"/>
    <property type="match status" value="1"/>
</dbReference>
<evidence type="ECO:0000256" key="1">
    <source>
        <dbReference type="ARBA" id="ARBA00001971"/>
    </source>
</evidence>
<dbReference type="EMBL" id="CAJPIZ010007654">
    <property type="protein sequence ID" value="CAG2110465.1"/>
    <property type="molecule type" value="Genomic_DNA"/>
</dbReference>
<evidence type="ECO:0000256" key="4">
    <source>
        <dbReference type="ARBA" id="ARBA00004406"/>
    </source>
</evidence>
<evidence type="ECO:0000256" key="14">
    <source>
        <dbReference type="PIRSR" id="PIRSR602401-1"/>
    </source>
</evidence>
<keyword evidence="7 14" id="KW-0479">Metal-binding</keyword>
<evidence type="ECO:0000313" key="16">
    <source>
        <dbReference type="Proteomes" id="UP000759131"/>
    </source>
</evidence>
<keyword evidence="10" id="KW-0560">Oxidoreductase</keyword>
<keyword evidence="16" id="KW-1185">Reference proteome</keyword>
<evidence type="ECO:0000256" key="8">
    <source>
        <dbReference type="ARBA" id="ARBA00022824"/>
    </source>
</evidence>
<evidence type="ECO:0000256" key="9">
    <source>
        <dbReference type="ARBA" id="ARBA00022848"/>
    </source>
</evidence>
<dbReference type="GO" id="GO:0005506">
    <property type="term" value="F:iron ion binding"/>
    <property type="evidence" value="ECO:0007669"/>
    <property type="project" value="InterPro"/>
</dbReference>
<gene>
    <name evidence="15" type="ORF">OSB1V03_LOCUS10449</name>
</gene>
<dbReference type="PRINTS" id="PR00385">
    <property type="entry name" value="P450"/>
</dbReference>
<keyword evidence="13" id="KW-0472">Membrane</keyword>
<dbReference type="InterPro" id="IPR017972">
    <property type="entry name" value="Cyt_P450_CS"/>
</dbReference>
<dbReference type="Proteomes" id="UP000759131">
    <property type="component" value="Unassembled WGS sequence"/>
</dbReference>
<name>A0A7R9KX84_9ACAR</name>
<comment type="function">
    <text evidence="2">May be involved in the metabolism of insect hormones and in the breakdown of synthetic insecticides.</text>
</comment>
<evidence type="ECO:0000256" key="13">
    <source>
        <dbReference type="ARBA" id="ARBA00023136"/>
    </source>
</evidence>
<keyword evidence="11 14" id="KW-0408">Iron</keyword>
<evidence type="ECO:0000256" key="2">
    <source>
        <dbReference type="ARBA" id="ARBA00003690"/>
    </source>
</evidence>
<dbReference type="InterPro" id="IPR002401">
    <property type="entry name" value="Cyt_P450_E_grp-I"/>
</dbReference>
<feature type="non-terminal residue" evidence="15">
    <location>
        <position position="781"/>
    </location>
</feature>
<evidence type="ECO:0000313" key="15">
    <source>
        <dbReference type="EMBL" id="CAD7630035.1"/>
    </source>
</evidence>
<dbReference type="OrthoDB" id="1055148at2759"/>
<dbReference type="SUPFAM" id="SSF48264">
    <property type="entry name" value="Cytochrome P450"/>
    <property type="match status" value="2"/>
</dbReference>
<dbReference type="Gene3D" id="1.10.630.10">
    <property type="entry name" value="Cytochrome P450"/>
    <property type="match status" value="2"/>
</dbReference>
<evidence type="ECO:0000256" key="11">
    <source>
        <dbReference type="ARBA" id="ARBA00023004"/>
    </source>
</evidence>
<reference evidence="15" key="1">
    <citation type="submission" date="2020-11" db="EMBL/GenBank/DDBJ databases">
        <authorList>
            <person name="Tran Van P."/>
        </authorList>
    </citation>
    <scope>NUCLEOTIDE SEQUENCE</scope>
</reference>
<dbReference type="GO" id="GO:0016712">
    <property type="term" value="F:oxidoreductase activity, acting on paired donors, with incorporation or reduction of molecular oxygen, reduced flavin or flavoprotein as one donor, and incorporation of one atom of oxygen"/>
    <property type="evidence" value="ECO:0007669"/>
    <property type="project" value="TreeGrafter"/>
</dbReference>
<organism evidence="15">
    <name type="scientific">Medioppia subpectinata</name>
    <dbReference type="NCBI Taxonomy" id="1979941"/>
    <lineage>
        <taxon>Eukaryota</taxon>
        <taxon>Metazoa</taxon>
        <taxon>Ecdysozoa</taxon>
        <taxon>Arthropoda</taxon>
        <taxon>Chelicerata</taxon>
        <taxon>Arachnida</taxon>
        <taxon>Acari</taxon>
        <taxon>Acariformes</taxon>
        <taxon>Sarcoptiformes</taxon>
        <taxon>Oribatida</taxon>
        <taxon>Brachypylina</taxon>
        <taxon>Oppioidea</taxon>
        <taxon>Oppiidae</taxon>
        <taxon>Medioppia</taxon>
    </lineage>
</organism>
<comment type="subcellular location">
    <subcellularLocation>
        <location evidence="4">Endoplasmic reticulum membrane</location>
        <topology evidence="4">Peripheral membrane protein</topology>
    </subcellularLocation>
    <subcellularLocation>
        <location evidence="3">Microsome membrane</location>
        <topology evidence="3">Peripheral membrane protein</topology>
    </subcellularLocation>
</comment>
<accession>A0A7R9KX84</accession>
<dbReference type="GO" id="GO:0006805">
    <property type="term" value="P:xenobiotic metabolic process"/>
    <property type="evidence" value="ECO:0007669"/>
    <property type="project" value="TreeGrafter"/>
</dbReference>
<evidence type="ECO:0000256" key="7">
    <source>
        <dbReference type="ARBA" id="ARBA00022723"/>
    </source>
</evidence>
<dbReference type="Pfam" id="PF00067">
    <property type="entry name" value="p450"/>
    <property type="match status" value="4"/>
</dbReference>
<evidence type="ECO:0000256" key="12">
    <source>
        <dbReference type="ARBA" id="ARBA00023033"/>
    </source>
</evidence>
<dbReference type="InterPro" id="IPR050182">
    <property type="entry name" value="Cytochrome_P450_fam2"/>
</dbReference>
<evidence type="ECO:0000256" key="6">
    <source>
        <dbReference type="ARBA" id="ARBA00022617"/>
    </source>
</evidence>
<protein>
    <recommendedName>
        <fullName evidence="17">Cytochrome P450</fullName>
    </recommendedName>
</protein>